<sequence length="437" mass="51140">MAANKTQSYRHEEEQEQSPQAKMDEIVSRKHEFPQKIRVSIDEALQEMTQQNHHHQQQHQHHHQHHQHHQHQHLEQQQVVDRFLSRIERKLVDLLWENHNYQRINPSIGLNSDHDTEQQVETALRFFPRVLSTKNEEGLYPIQAQVTNKRQSCNLKAVSFVPLFARLGIELKECEFEDWERGGLLLPATTTSTANSSSSNCDGNERYYRHWNVLEALSIGQHHSTFPGKEHLRLVDETCLAVMKRLRDMGLFQKEDIQRFHLIHRTVSPGLGLLEQQFYWLMEWDPTSFMVYWKGYLPIHHAAYDYMWHSFNKKRFLKILAIGLIHFPVQMAGLFHMDAIPNSGITAYQRIRGVCGEEAVNAVFRCHNNAVKDLLRCLMYIVATNEENKELIHLDGAFLILQRVSQISHPWKRLHTGTTASFVTNAEQNSSRSTMII</sequence>
<proteinExistence type="predicted"/>
<gene>
    <name evidence="2" type="ORF">PAUS00366_LOCUS10023</name>
    <name evidence="3" type="ORF">PAUS00366_LOCUS10024</name>
</gene>
<dbReference type="EMBL" id="HBIX01013571">
    <property type="protein sequence ID" value="CAE0717272.1"/>
    <property type="molecule type" value="Transcribed_RNA"/>
</dbReference>
<dbReference type="EMBL" id="HBIX01013570">
    <property type="protein sequence ID" value="CAE0717271.1"/>
    <property type="molecule type" value="Transcribed_RNA"/>
</dbReference>
<feature type="region of interest" description="Disordered" evidence="1">
    <location>
        <begin position="1"/>
        <end position="23"/>
    </location>
</feature>
<evidence type="ECO:0000256" key="1">
    <source>
        <dbReference type="SAM" id="MobiDB-lite"/>
    </source>
</evidence>
<evidence type="ECO:0000313" key="3">
    <source>
        <dbReference type="EMBL" id="CAE0717272.1"/>
    </source>
</evidence>
<feature type="compositionally biased region" description="Basic residues" evidence="1">
    <location>
        <begin position="52"/>
        <end position="71"/>
    </location>
</feature>
<organism evidence="3">
    <name type="scientific">Pseudo-nitzschia australis</name>
    <dbReference type="NCBI Taxonomy" id="44445"/>
    <lineage>
        <taxon>Eukaryota</taxon>
        <taxon>Sar</taxon>
        <taxon>Stramenopiles</taxon>
        <taxon>Ochrophyta</taxon>
        <taxon>Bacillariophyta</taxon>
        <taxon>Bacillariophyceae</taxon>
        <taxon>Bacillariophycidae</taxon>
        <taxon>Bacillariales</taxon>
        <taxon>Bacillariaceae</taxon>
        <taxon>Pseudo-nitzschia</taxon>
    </lineage>
</organism>
<dbReference type="AlphaFoldDB" id="A0A6U9YPY2"/>
<accession>A0A6U9YPY2</accession>
<evidence type="ECO:0000313" key="2">
    <source>
        <dbReference type="EMBL" id="CAE0717271.1"/>
    </source>
</evidence>
<feature type="region of interest" description="Disordered" evidence="1">
    <location>
        <begin position="48"/>
        <end position="76"/>
    </location>
</feature>
<protein>
    <submittedName>
        <fullName evidence="3">Uncharacterized protein</fullName>
    </submittedName>
</protein>
<reference evidence="3" key="1">
    <citation type="submission" date="2021-01" db="EMBL/GenBank/DDBJ databases">
        <authorList>
            <person name="Corre E."/>
            <person name="Pelletier E."/>
            <person name="Niang G."/>
            <person name="Scheremetjew M."/>
            <person name="Finn R."/>
            <person name="Kale V."/>
            <person name="Holt S."/>
            <person name="Cochrane G."/>
            <person name="Meng A."/>
            <person name="Brown T."/>
            <person name="Cohen L."/>
        </authorList>
    </citation>
    <scope>NUCLEOTIDE SEQUENCE</scope>
    <source>
        <strain evidence="3">10249 10 AB</strain>
    </source>
</reference>
<name>A0A6U9YPY2_9STRA</name>